<proteinExistence type="predicted"/>
<dbReference type="STRING" id="157652.A0A371HLN1"/>
<protein>
    <recommendedName>
        <fullName evidence="3">Reverse transcriptase Ty1/copia-type domain-containing protein</fullName>
    </recommendedName>
</protein>
<dbReference type="EMBL" id="QJKJ01002224">
    <property type="protein sequence ID" value="RDY03717.1"/>
    <property type="molecule type" value="Genomic_DNA"/>
</dbReference>
<evidence type="ECO:0000256" key="1">
    <source>
        <dbReference type="SAM" id="Phobius"/>
    </source>
</evidence>
<sequence>FHVILLLLITKCSISILDIPTQMHLLHDMLKSSFLGNKHTSSLNVVHFDYTSCKLGKSKILSFPTHHLNVTQPFDNIHSDVWGRHQLYLMSITNILLLLWMIIIVSLGWEYTSRSFKEFLQSNDIISQRSCPSTPQQNGVAEQKKIVICLMLSTPCYWSLIPFHYNSSSPSLGNKPPSLDYLVTHLISLLFVSLVVCAMSIYLHKNIPSSMNNLFNGPLEIIPWLLLQYKNLNQLLYTGVHAFVSPQKVSCPPSVKPLGSKFVFSIKLHSDGSIEYGLDYDETFAPVIKMTNVCTLLALVASQSWTLHQMDVKNPFLHGGLKEEVYIKLPYAFFIWKIGLKSMYDPSLFLQRTPEGIIVLLVYVDDTMVTSFDQKAISKLKQTLLSTFHMKELGHLTYFLGLELAGHINFTPNETPIEVNVKYRQEEGNILNDHTLYRKLVGSLIYVTITCPHISFVVHTVSKFIYLLDSSKHGLFIPTDSSINIQSYSDVD</sequence>
<evidence type="ECO:0000256" key="2">
    <source>
        <dbReference type="SAM" id="SignalP"/>
    </source>
</evidence>
<organism evidence="4 5">
    <name type="scientific">Mucuna pruriens</name>
    <name type="common">Velvet bean</name>
    <name type="synonym">Dolichos pruriens</name>
    <dbReference type="NCBI Taxonomy" id="157652"/>
    <lineage>
        <taxon>Eukaryota</taxon>
        <taxon>Viridiplantae</taxon>
        <taxon>Streptophyta</taxon>
        <taxon>Embryophyta</taxon>
        <taxon>Tracheophyta</taxon>
        <taxon>Spermatophyta</taxon>
        <taxon>Magnoliopsida</taxon>
        <taxon>eudicotyledons</taxon>
        <taxon>Gunneridae</taxon>
        <taxon>Pentapetalae</taxon>
        <taxon>rosids</taxon>
        <taxon>fabids</taxon>
        <taxon>Fabales</taxon>
        <taxon>Fabaceae</taxon>
        <taxon>Papilionoideae</taxon>
        <taxon>50 kb inversion clade</taxon>
        <taxon>NPAAA clade</taxon>
        <taxon>indigoferoid/millettioid clade</taxon>
        <taxon>Phaseoleae</taxon>
        <taxon>Mucuna</taxon>
    </lineage>
</organism>
<dbReference type="SUPFAM" id="SSF56672">
    <property type="entry name" value="DNA/RNA polymerases"/>
    <property type="match status" value="1"/>
</dbReference>
<dbReference type="Proteomes" id="UP000257109">
    <property type="component" value="Unassembled WGS sequence"/>
</dbReference>
<dbReference type="PANTHER" id="PTHR11439:SF497">
    <property type="entry name" value="CYSTEINE-RICH RLK (RECEPTOR-LIKE PROTEIN KINASE) 8"/>
    <property type="match status" value="1"/>
</dbReference>
<feature type="domain" description="Reverse transcriptase Ty1/copia-type" evidence="3">
    <location>
        <begin position="277"/>
        <end position="335"/>
    </location>
</feature>
<dbReference type="GO" id="GO:0003676">
    <property type="term" value="F:nucleic acid binding"/>
    <property type="evidence" value="ECO:0007669"/>
    <property type="project" value="InterPro"/>
</dbReference>
<keyword evidence="5" id="KW-1185">Reference proteome</keyword>
<dbReference type="InterPro" id="IPR013103">
    <property type="entry name" value="RVT_2"/>
</dbReference>
<evidence type="ECO:0000259" key="3">
    <source>
        <dbReference type="Pfam" id="PF07727"/>
    </source>
</evidence>
<name>A0A371HLN1_MUCPR</name>
<feature type="chain" id="PRO_5016877728" description="Reverse transcriptase Ty1/copia-type domain-containing protein" evidence="2">
    <location>
        <begin position="16"/>
        <end position="492"/>
    </location>
</feature>
<keyword evidence="1" id="KW-0812">Transmembrane</keyword>
<comment type="caution">
    <text evidence="4">The sequence shown here is derived from an EMBL/GenBank/DDBJ whole genome shotgun (WGS) entry which is preliminary data.</text>
</comment>
<dbReference type="Pfam" id="PF07727">
    <property type="entry name" value="RVT_2"/>
    <property type="match status" value="2"/>
</dbReference>
<dbReference type="SUPFAM" id="SSF53098">
    <property type="entry name" value="Ribonuclease H-like"/>
    <property type="match status" value="1"/>
</dbReference>
<feature type="non-terminal residue" evidence="4">
    <location>
        <position position="1"/>
    </location>
</feature>
<feature type="domain" description="Reverse transcriptase Ty1/copia-type" evidence="3">
    <location>
        <begin position="348"/>
        <end position="407"/>
    </location>
</feature>
<dbReference type="InterPro" id="IPR036397">
    <property type="entry name" value="RNaseH_sf"/>
</dbReference>
<reference evidence="4" key="1">
    <citation type="submission" date="2018-05" db="EMBL/GenBank/DDBJ databases">
        <title>Draft genome of Mucuna pruriens seed.</title>
        <authorList>
            <person name="Nnadi N.E."/>
            <person name="Vos R."/>
            <person name="Hasami M.H."/>
            <person name="Devisetty U.K."/>
            <person name="Aguiy J.C."/>
        </authorList>
    </citation>
    <scope>NUCLEOTIDE SEQUENCE [LARGE SCALE GENOMIC DNA]</scope>
    <source>
        <strain evidence="4">JCA_2017</strain>
    </source>
</reference>
<feature type="transmembrane region" description="Helical" evidence="1">
    <location>
        <begin position="146"/>
        <end position="165"/>
    </location>
</feature>
<evidence type="ECO:0000313" key="4">
    <source>
        <dbReference type="EMBL" id="RDY03717.1"/>
    </source>
</evidence>
<dbReference type="PANTHER" id="PTHR11439">
    <property type="entry name" value="GAG-POL-RELATED RETROTRANSPOSON"/>
    <property type="match status" value="1"/>
</dbReference>
<keyword evidence="1" id="KW-1133">Transmembrane helix</keyword>
<feature type="signal peptide" evidence="2">
    <location>
        <begin position="1"/>
        <end position="15"/>
    </location>
</feature>
<keyword evidence="1" id="KW-0472">Membrane</keyword>
<dbReference type="OrthoDB" id="2012657at2759"/>
<dbReference type="InterPro" id="IPR012337">
    <property type="entry name" value="RNaseH-like_sf"/>
</dbReference>
<keyword evidence="2" id="KW-0732">Signal</keyword>
<dbReference type="AlphaFoldDB" id="A0A371HLN1"/>
<dbReference type="InterPro" id="IPR043502">
    <property type="entry name" value="DNA/RNA_pol_sf"/>
</dbReference>
<accession>A0A371HLN1</accession>
<dbReference type="Gene3D" id="3.30.420.10">
    <property type="entry name" value="Ribonuclease H-like superfamily/Ribonuclease H"/>
    <property type="match status" value="1"/>
</dbReference>
<feature type="transmembrane region" description="Helical" evidence="1">
    <location>
        <begin position="87"/>
        <end position="109"/>
    </location>
</feature>
<evidence type="ECO:0000313" key="5">
    <source>
        <dbReference type="Proteomes" id="UP000257109"/>
    </source>
</evidence>
<feature type="transmembrane region" description="Helical" evidence="1">
    <location>
        <begin position="185"/>
        <end position="203"/>
    </location>
</feature>
<gene>
    <name evidence="4" type="ORF">CR513_12666</name>
</gene>